<keyword evidence="1 2" id="KW-0732">Signal</keyword>
<dbReference type="Gene3D" id="2.60.40.10">
    <property type="entry name" value="Immunoglobulins"/>
    <property type="match status" value="1"/>
</dbReference>
<dbReference type="InterPro" id="IPR013320">
    <property type="entry name" value="ConA-like_dom_sf"/>
</dbReference>
<evidence type="ECO:0000313" key="4">
    <source>
        <dbReference type="EMBL" id="GFZ81812.1"/>
    </source>
</evidence>
<comment type="caution">
    <text evidence="4">The sequence shown here is derived from an EMBL/GenBank/DDBJ whole genome shotgun (WGS) entry which is preliminary data.</text>
</comment>
<feature type="domain" description="Secretion system C-terminal sorting" evidence="3">
    <location>
        <begin position="474"/>
        <end position="544"/>
    </location>
</feature>
<keyword evidence="5" id="KW-1185">Reference proteome</keyword>
<dbReference type="Gene3D" id="2.60.120.200">
    <property type="match status" value="1"/>
</dbReference>
<organism evidence="4 5">
    <name type="scientific">Aquaticitalea lipolytica</name>
    <dbReference type="NCBI Taxonomy" id="1247562"/>
    <lineage>
        <taxon>Bacteria</taxon>
        <taxon>Pseudomonadati</taxon>
        <taxon>Bacteroidota</taxon>
        <taxon>Flavobacteriia</taxon>
        <taxon>Flavobacteriales</taxon>
        <taxon>Flavobacteriaceae</taxon>
        <taxon>Aquaticitalea</taxon>
    </lineage>
</organism>
<gene>
    <name evidence="4" type="ORF">GCM10011531_10150</name>
</gene>
<dbReference type="InterPro" id="IPR026444">
    <property type="entry name" value="Secre_tail"/>
</dbReference>
<dbReference type="AlphaFoldDB" id="A0A8J2TNK0"/>
<feature type="signal peptide" evidence="2">
    <location>
        <begin position="1"/>
        <end position="21"/>
    </location>
</feature>
<dbReference type="SUPFAM" id="SSF49899">
    <property type="entry name" value="Concanavalin A-like lectins/glucanases"/>
    <property type="match status" value="1"/>
</dbReference>
<dbReference type="Proteomes" id="UP000598120">
    <property type="component" value="Unassembled WGS sequence"/>
</dbReference>
<name>A0A8J2TNK0_9FLAO</name>
<dbReference type="EMBL" id="BMIC01000001">
    <property type="protein sequence ID" value="GFZ81812.1"/>
    <property type="molecule type" value="Genomic_DNA"/>
</dbReference>
<dbReference type="GO" id="GO:0005975">
    <property type="term" value="P:carbohydrate metabolic process"/>
    <property type="evidence" value="ECO:0007669"/>
    <property type="project" value="UniProtKB-ARBA"/>
</dbReference>
<accession>A0A8J2TNK0</accession>
<protein>
    <recommendedName>
        <fullName evidence="3">Secretion system C-terminal sorting domain-containing protein</fullName>
    </recommendedName>
</protein>
<sequence length="546" mass="58282">MLLMKKLLLLSFILAGFVSLAQETQYYTALPNNGSTSGLSRAPQGTQRYIRTVYLITSAEATASGLVNGDVINSIGFLYSTAQNLATTGNFIVYMQNTADATNTKSTTWSTAISGMTTVSNSTFTIPATTGQAFHTFSGGSPFTYTGGAIYVAFDYQNAAGPIATTANVALCSNTLTAGLKNAQSTTAIPTTLTSTSNFRPHTLLGKNVACASPLNIATSNITLTGADVTWTGAGTNYSIQYGTQGFTVGNGTIVNNISSPYTIPSLNSGTAYSYYIKKFCTAPNESIWDGPYNFTTVFAPATPPYSYGFEANGDWSILNAGTGNNWGLYTATGTGAIPAAAEGTAYAAYPFNSTNAANAWLFSRALNLTAGTSYNVDFKYRTADGTPYPENFKVTMGTDKTVAAQTNTLQTYNSTTVQVWTQANLTFTPSTTGVYYLGFHCFSAADQYVLAVDDVQITQTLSTEEFSQSRINVYPNPVKDILNIKSDIPNIESITITDLNGRIVKSINYNTVSEVNCNISDLNSGIYFLRIASTDGILDKKIIKN</sequence>
<dbReference type="InterPro" id="IPR013783">
    <property type="entry name" value="Ig-like_fold"/>
</dbReference>
<dbReference type="Pfam" id="PF18962">
    <property type="entry name" value="Por_Secre_tail"/>
    <property type="match status" value="1"/>
</dbReference>
<dbReference type="NCBIfam" id="TIGR04183">
    <property type="entry name" value="Por_Secre_tail"/>
    <property type="match status" value="1"/>
</dbReference>
<reference evidence="4 5" key="1">
    <citation type="journal article" date="2014" name="Int. J. Syst. Evol. Microbiol.">
        <title>Complete genome sequence of Corynebacterium casei LMG S-19264T (=DSM 44701T), isolated from a smear-ripened cheese.</title>
        <authorList>
            <consortium name="US DOE Joint Genome Institute (JGI-PGF)"/>
            <person name="Walter F."/>
            <person name="Albersmeier A."/>
            <person name="Kalinowski J."/>
            <person name="Ruckert C."/>
        </authorList>
    </citation>
    <scope>NUCLEOTIDE SEQUENCE [LARGE SCALE GENOMIC DNA]</scope>
    <source>
        <strain evidence="4 5">CGMCC 1.15295</strain>
    </source>
</reference>
<proteinExistence type="predicted"/>
<dbReference type="NCBIfam" id="NF038128">
    <property type="entry name" value="choice_anch_J"/>
    <property type="match status" value="1"/>
</dbReference>
<dbReference type="GO" id="GO:0004553">
    <property type="term" value="F:hydrolase activity, hydrolyzing O-glycosyl compounds"/>
    <property type="evidence" value="ECO:0007669"/>
    <property type="project" value="UniProtKB-ARBA"/>
</dbReference>
<evidence type="ECO:0000256" key="2">
    <source>
        <dbReference type="SAM" id="SignalP"/>
    </source>
</evidence>
<dbReference type="SUPFAM" id="SSF49265">
    <property type="entry name" value="Fibronectin type III"/>
    <property type="match status" value="1"/>
</dbReference>
<evidence type="ECO:0000313" key="5">
    <source>
        <dbReference type="Proteomes" id="UP000598120"/>
    </source>
</evidence>
<evidence type="ECO:0000256" key="1">
    <source>
        <dbReference type="ARBA" id="ARBA00022729"/>
    </source>
</evidence>
<evidence type="ECO:0000259" key="3">
    <source>
        <dbReference type="Pfam" id="PF18962"/>
    </source>
</evidence>
<dbReference type="InterPro" id="IPR036116">
    <property type="entry name" value="FN3_sf"/>
</dbReference>
<feature type="chain" id="PRO_5035194168" description="Secretion system C-terminal sorting domain-containing protein" evidence="2">
    <location>
        <begin position="22"/>
        <end position="546"/>
    </location>
</feature>